<dbReference type="SUPFAM" id="SSF51197">
    <property type="entry name" value="Clavaminate synthase-like"/>
    <property type="match status" value="1"/>
</dbReference>
<dbReference type="eggNOG" id="ENOG502SUVA">
    <property type="taxonomic scope" value="Eukaryota"/>
</dbReference>
<dbReference type="Gene3D" id="3.40.50.150">
    <property type="entry name" value="Vaccinia Virus protein VP39"/>
    <property type="match status" value="1"/>
</dbReference>
<dbReference type="KEGG" id="bpg:Bathy07g01690"/>
<dbReference type="InterPro" id="IPR029063">
    <property type="entry name" value="SAM-dependent_MTases_sf"/>
</dbReference>
<keyword evidence="3" id="KW-1185">Reference proteome</keyword>
<proteinExistence type="predicted"/>
<sequence>MPPPSQPPRNDRAENTLLSSSSSISQIRALLRRLTCSSSSTSLAGKIDAVESMLELSRRRSGKGNGGRGEDGFTTTATQNDDSDDDDDLDNTNSIPWAIDIVRANCVLPLLGIVQSVRRNALTLEPIEEEDEGGDNADALRLADGALLLLAELANVGQSVLESVGFEVIRDEETGTCAYVHAESGMRTNELPRVSAMMDDTDDGEGDWPLDVLCECVSLLAPSGVDEKRGEVLWQVKVVDFTLGEEEKGEEDLAVVDVALEEEGGGADGRDVARALIRGSWRGSSGKVEGEVNPEEVLGCALDAWKDAMFASAVHMARERKRKKSLNSSVSLSSSSSPTTVLIFGLRDGSLPTFLARRYPPNELECVVVENDNRVVEFAEKHFKFSSKQPGVEVKMLLPMNEYSSDAETRDFKCDVVLVSDGAQYPVEKYVNLEGLTIPVVAVANAKTLPHANILEPTWLGPNIVRCVDPSIEVNVEEDVEVEVEVAVEEGASRAAKRRKQSGLEEEENTKKVDAFFKRYSVKSTDLLLFNCGSELLMRASKETTLENLPFVIDSIDRVPGAWNVGGNTSAEVEKMESFTVAFAENEDDGFEDKNAHQNNASHARKNLDTSNAAFSLFGDDDDNDNTTEKQEVAVDEDVAARWERLSESPAQCASYFTRERIAAVQDRIKSTHDWSLFQKDVRLLGYASPKNSANVTASKEEEKELLIKFSRVVETLKRKGYPATLAFVTDVAWEIVLKLWTIAEEVYDHEEVVLEPSFAAYALEKPASILEKKKSENGNKKYVGQNFGQPHRDYARDDDALSLWLPLNDVDVDNGCIYVLPKEHDHERNASKNGSRKSKPDFPIEKAVALAPVEGGRVLGWSGDVVHWGTSCQASSALPPRQSIGVAFRKKKANDATGTVGKTPSMTKSEAFSLDVAGRLKAITVALGAFEHWYGSTDSIKAKIS</sequence>
<dbReference type="SUPFAM" id="SSF53335">
    <property type="entry name" value="S-adenosyl-L-methionine-dependent methyltransferases"/>
    <property type="match status" value="1"/>
</dbReference>
<evidence type="ECO:0000256" key="1">
    <source>
        <dbReference type="SAM" id="MobiDB-lite"/>
    </source>
</evidence>
<evidence type="ECO:0000313" key="2">
    <source>
        <dbReference type="EMBL" id="CCO66360.1"/>
    </source>
</evidence>
<dbReference type="Proteomes" id="UP000198341">
    <property type="component" value="Chromosome 7"/>
</dbReference>
<feature type="region of interest" description="Disordered" evidence="1">
    <location>
        <begin position="57"/>
        <end position="89"/>
    </location>
</feature>
<feature type="region of interest" description="Disordered" evidence="1">
    <location>
        <begin position="1"/>
        <end position="22"/>
    </location>
</feature>
<protein>
    <submittedName>
        <fullName evidence="2">Uncharacterized protein</fullName>
    </submittedName>
</protein>
<dbReference type="InterPro" id="IPR008775">
    <property type="entry name" value="Phytyl_CoA_dOase-like"/>
</dbReference>
<accession>K8F2T8</accession>
<dbReference type="AlphaFoldDB" id="K8F2T8"/>
<dbReference type="OrthoDB" id="498818at2759"/>
<name>K8F2T8_9CHLO</name>
<organism evidence="2 3">
    <name type="scientific">Bathycoccus prasinos</name>
    <dbReference type="NCBI Taxonomy" id="41875"/>
    <lineage>
        <taxon>Eukaryota</taxon>
        <taxon>Viridiplantae</taxon>
        <taxon>Chlorophyta</taxon>
        <taxon>Mamiellophyceae</taxon>
        <taxon>Mamiellales</taxon>
        <taxon>Bathycoccaceae</taxon>
        <taxon>Bathycoccus</taxon>
    </lineage>
</organism>
<dbReference type="Pfam" id="PF05721">
    <property type="entry name" value="PhyH"/>
    <property type="match status" value="1"/>
</dbReference>
<gene>
    <name evidence="2" type="ORF">Bathy07g01690</name>
</gene>
<dbReference type="Gene3D" id="2.60.120.620">
    <property type="entry name" value="q2cbj1_9rhob like domain"/>
    <property type="match status" value="1"/>
</dbReference>
<evidence type="ECO:0000313" key="3">
    <source>
        <dbReference type="Proteomes" id="UP000198341"/>
    </source>
</evidence>
<reference evidence="2 3" key="1">
    <citation type="submission" date="2011-10" db="EMBL/GenBank/DDBJ databases">
        <authorList>
            <person name="Genoscope - CEA"/>
        </authorList>
    </citation>
    <scope>NUCLEOTIDE SEQUENCE [LARGE SCALE GENOMIC DNA]</scope>
    <source>
        <strain evidence="2 3">RCC 1105</strain>
    </source>
</reference>
<dbReference type="RefSeq" id="XP_007512272.1">
    <property type="nucleotide sequence ID" value="XM_007512210.1"/>
</dbReference>
<dbReference type="GeneID" id="19014659"/>
<dbReference type="EMBL" id="FO082272">
    <property type="protein sequence ID" value="CCO66360.1"/>
    <property type="molecule type" value="Genomic_DNA"/>
</dbReference>